<reference evidence="2" key="1">
    <citation type="submission" date="2018-11" db="EMBL/GenBank/DDBJ databases">
        <authorList>
            <consortium name="Pathogen Informatics"/>
        </authorList>
    </citation>
    <scope>NUCLEOTIDE SEQUENCE</scope>
</reference>
<proteinExistence type="predicted"/>
<name>A0A448WAB1_9PLAT</name>
<dbReference type="AlphaFoldDB" id="A0A448WAB1"/>
<keyword evidence="3" id="KW-1185">Reference proteome</keyword>
<gene>
    <name evidence="2" type="ORF">PXEA_LOCUS402</name>
</gene>
<sequence length="113" mass="12244">MELRACLTPDAHYPLIVSNGYVTTDDEEDEDDDDGEDKKDEEAIPDGEGTNEQTSSLCVLVQLPFTDLAPSVYNRDERLEFSSDPLIDAVAATAITSSLSKPTPPKVLDAEAV</sequence>
<dbReference type="Proteomes" id="UP000784294">
    <property type="component" value="Unassembled WGS sequence"/>
</dbReference>
<accession>A0A448WAB1</accession>
<organism evidence="2 3">
    <name type="scientific">Protopolystoma xenopodis</name>
    <dbReference type="NCBI Taxonomy" id="117903"/>
    <lineage>
        <taxon>Eukaryota</taxon>
        <taxon>Metazoa</taxon>
        <taxon>Spiralia</taxon>
        <taxon>Lophotrochozoa</taxon>
        <taxon>Platyhelminthes</taxon>
        <taxon>Monogenea</taxon>
        <taxon>Polyopisthocotylea</taxon>
        <taxon>Polystomatidea</taxon>
        <taxon>Polystomatidae</taxon>
        <taxon>Protopolystoma</taxon>
    </lineage>
</organism>
<evidence type="ECO:0000313" key="3">
    <source>
        <dbReference type="Proteomes" id="UP000784294"/>
    </source>
</evidence>
<evidence type="ECO:0000313" key="2">
    <source>
        <dbReference type="EMBL" id="VEL06962.1"/>
    </source>
</evidence>
<dbReference type="EMBL" id="CAAALY010000720">
    <property type="protein sequence ID" value="VEL06962.1"/>
    <property type="molecule type" value="Genomic_DNA"/>
</dbReference>
<comment type="caution">
    <text evidence="2">The sequence shown here is derived from an EMBL/GenBank/DDBJ whole genome shotgun (WGS) entry which is preliminary data.</text>
</comment>
<evidence type="ECO:0000256" key="1">
    <source>
        <dbReference type="SAM" id="MobiDB-lite"/>
    </source>
</evidence>
<protein>
    <submittedName>
        <fullName evidence="2">Uncharacterized protein</fullName>
    </submittedName>
</protein>
<feature type="compositionally biased region" description="Acidic residues" evidence="1">
    <location>
        <begin position="24"/>
        <end position="35"/>
    </location>
</feature>
<feature type="region of interest" description="Disordered" evidence="1">
    <location>
        <begin position="18"/>
        <end position="55"/>
    </location>
</feature>